<reference evidence="1 2" key="1">
    <citation type="submission" date="2024-01" db="EMBL/GenBank/DDBJ databases">
        <title>The genomes of 5 underutilized Papilionoideae crops provide insights into root nodulation and disease resistanc.</title>
        <authorList>
            <person name="Jiang F."/>
        </authorList>
    </citation>
    <scope>NUCLEOTIDE SEQUENCE [LARGE SCALE GENOMIC DNA]</scope>
    <source>
        <strain evidence="1">JINMINGXINNONG_FW02</strain>
        <tissue evidence="1">Leaves</tissue>
    </source>
</reference>
<name>A0AAN9M633_PHACN</name>
<comment type="caution">
    <text evidence="1">The sequence shown here is derived from an EMBL/GenBank/DDBJ whole genome shotgun (WGS) entry which is preliminary data.</text>
</comment>
<gene>
    <name evidence="1" type="ORF">VNO80_23084</name>
</gene>
<proteinExistence type="predicted"/>
<accession>A0AAN9M633</accession>
<sequence>MWYETVGSRLIKQPCDRHIVGPLDPSSWASLAQRVQDASGVRGCQDVEGYVIRVKLEVFRDSGLVKGCEGSFDLDHC</sequence>
<keyword evidence="2" id="KW-1185">Reference proteome</keyword>
<evidence type="ECO:0000313" key="2">
    <source>
        <dbReference type="Proteomes" id="UP001374584"/>
    </source>
</evidence>
<evidence type="ECO:0000313" key="1">
    <source>
        <dbReference type="EMBL" id="KAK7348526.1"/>
    </source>
</evidence>
<organism evidence="1 2">
    <name type="scientific">Phaseolus coccineus</name>
    <name type="common">Scarlet runner bean</name>
    <name type="synonym">Phaseolus multiflorus</name>
    <dbReference type="NCBI Taxonomy" id="3886"/>
    <lineage>
        <taxon>Eukaryota</taxon>
        <taxon>Viridiplantae</taxon>
        <taxon>Streptophyta</taxon>
        <taxon>Embryophyta</taxon>
        <taxon>Tracheophyta</taxon>
        <taxon>Spermatophyta</taxon>
        <taxon>Magnoliopsida</taxon>
        <taxon>eudicotyledons</taxon>
        <taxon>Gunneridae</taxon>
        <taxon>Pentapetalae</taxon>
        <taxon>rosids</taxon>
        <taxon>fabids</taxon>
        <taxon>Fabales</taxon>
        <taxon>Fabaceae</taxon>
        <taxon>Papilionoideae</taxon>
        <taxon>50 kb inversion clade</taxon>
        <taxon>NPAAA clade</taxon>
        <taxon>indigoferoid/millettioid clade</taxon>
        <taxon>Phaseoleae</taxon>
        <taxon>Phaseolus</taxon>
    </lineage>
</organism>
<dbReference type="Proteomes" id="UP001374584">
    <property type="component" value="Unassembled WGS sequence"/>
</dbReference>
<dbReference type="AlphaFoldDB" id="A0AAN9M633"/>
<protein>
    <submittedName>
        <fullName evidence="1">Uncharacterized protein</fullName>
    </submittedName>
</protein>
<dbReference type="EMBL" id="JAYMYR010000008">
    <property type="protein sequence ID" value="KAK7348526.1"/>
    <property type="molecule type" value="Genomic_DNA"/>
</dbReference>